<gene>
    <name evidence="7" type="ORF">LITE_LOCUS35216</name>
</gene>
<evidence type="ECO:0000259" key="6">
    <source>
        <dbReference type="PROSITE" id="PS50808"/>
    </source>
</evidence>
<evidence type="ECO:0000313" key="7">
    <source>
        <dbReference type="EMBL" id="CAI0462093.1"/>
    </source>
</evidence>
<keyword evidence="1" id="KW-0479">Metal-binding</keyword>
<organism evidence="7 8">
    <name type="scientific">Linum tenue</name>
    <dbReference type="NCBI Taxonomy" id="586396"/>
    <lineage>
        <taxon>Eukaryota</taxon>
        <taxon>Viridiplantae</taxon>
        <taxon>Streptophyta</taxon>
        <taxon>Embryophyta</taxon>
        <taxon>Tracheophyta</taxon>
        <taxon>Spermatophyta</taxon>
        <taxon>Magnoliopsida</taxon>
        <taxon>eudicotyledons</taxon>
        <taxon>Gunneridae</taxon>
        <taxon>Pentapetalae</taxon>
        <taxon>rosids</taxon>
        <taxon>fabids</taxon>
        <taxon>Malpighiales</taxon>
        <taxon>Linaceae</taxon>
        <taxon>Linum</taxon>
    </lineage>
</organism>
<feature type="compositionally biased region" description="Polar residues" evidence="5">
    <location>
        <begin position="20"/>
        <end position="29"/>
    </location>
</feature>
<dbReference type="AlphaFoldDB" id="A0AAV0NU16"/>
<dbReference type="GO" id="GO:0008270">
    <property type="term" value="F:zinc ion binding"/>
    <property type="evidence" value="ECO:0007669"/>
    <property type="project" value="UniProtKB-KW"/>
</dbReference>
<feature type="domain" description="BED-type" evidence="6">
    <location>
        <begin position="42"/>
        <end position="100"/>
    </location>
</feature>
<reference evidence="7" key="1">
    <citation type="submission" date="2022-08" db="EMBL/GenBank/DDBJ databases">
        <authorList>
            <person name="Gutierrez-Valencia J."/>
        </authorList>
    </citation>
    <scope>NUCLEOTIDE SEQUENCE</scope>
</reference>
<dbReference type="SMART" id="SM00614">
    <property type="entry name" value="ZnF_BED"/>
    <property type="match status" value="1"/>
</dbReference>
<dbReference type="EMBL" id="CAMGYJ010000008">
    <property type="protein sequence ID" value="CAI0462093.1"/>
    <property type="molecule type" value="Genomic_DNA"/>
</dbReference>
<accession>A0AAV0NU16</accession>
<dbReference type="GO" id="GO:0003677">
    <property type="term" value="F:DNA binding"/>
    <property type="evidence" value="ECO:0007669"/>
    <property type="project" value="InterPro"/>
</dbReference>
<feature type="region of interest" description="Disordered" evidence="5">
    <location>
        <begin position="1"/>
        <end position="46"/>
    </location>
</feature>
<evidence type="ECO:0000256" key="5">
    <source>
        <dbReference type="SAM" id="MobiDB-lite"/>
    </source>
</evidence>
<dbReference type="Proteomes" id="UP001154282">
    <property type="component" value="Unassembled WGS sequence"/>
</dbReference>
<dbReference type="SUPFAM" id="SSF57667">
    <property type="entry name" value="beta-beta-alpha zinc fingers"/>
    <property type="match status" value="1"/>
</dbReference>
<sequence>MDVNVSGEGNIDPQQHEENVSVTCSNPISRSRKSCPNKSGSRRTSDVWGDFDLFDCVHEGKARKKARCLTCDKEYFADSNLGTSNLRRHSYTHKPARKSNNLFAEFDEE</sequence>
<evidence type="ECO:0000256" key="2">
    <source>
        <dbReference type="ARBA" id="ARBA00022771"/>
    </source>
</evidence>
<protein>
    <recommendedName>
        <fullName evidence="6">BED-type domain-containing protein</fullName>
    </recommendedName>
</protein>
<evidence type="ECO:0000256" key="1">
    <source>
        <dbReference type="ARBA" id="ARBA00022723"/>
    </source>
</evidence>
<evidence type="ECO:0000313" key="8">
    <source>
        <dbReference type="Proteomes" id="UP001154282"/>
    </source>
</evidence>
<keyword evidence="8" id="KW-1185">Reference proteome</keyword>
<dbReference type="Pfam" id="PF02892">
    <property type="entry name" value="zf-BED"/>
    <property type="match status" value="1"/>
</dbReference>
<proteinExistence type="predicted"/>
<comment type="caution">
    <text evidence="7">The sequence shown here is derived from an EMBL/GenBank/DDBJ whole genome shotgun (WGS) entry which is preliminary data.</text>
</comment>
<evidence type="ECO:0000256" key="4">
    <source>
        <dbReference type="PROSITE-ProRule" id="PRU00027"/>
    </source>
</evidence>
<dbReference type="InterPro" id="IPR003656">
    <property type="entry name" value="Znf_BED"/>
</dbReference>
<dbReference type="PROSITE" id="PS50808">
    <property type="entry name" value="ZF_BED"/>
    <property type="match status" value="1"/>
</dbReference>
<keyword evidence="3" id="KW-0862">Zinc</keyword>
<name>A0AAV0NU16_9ROSI</name>
<keyword evidence="2 4" id="KW-0863">Zinc-finger</keyword>
<dbReference type="InterPro" id="IPR036236">
    <property type="entry name" value="Znf_C2H2_sf"/>
</dbReference>
<feature type="non-terminal residue" evidence="7">
    <location>
        <position position="109"/>
    </location>
</feature>
<evidence type="ECO:0000256" key="3">
    <source>
        <dbReference type="ARBA" id="ARBA00022833"/>
    </source>
</evidence>